<dbReference type="AlphaFoldDB" id="A0A1J5PK74"/>
<proteinExistence type="predicted"/>
<protein>
    <recommendedName>
        <fullName evidence="2">DNA-binding protein</fullName>
    </recommendedName>
</protein>
<dbReference type="InterPro" id="IPR036390">
    <property type="entry name" value="WH_DNA-bd_sf"/>
</dbReference>
<accession>A0A1J5PK74</accession>
<sequence length="183" mass="20418">MNQNSIILRLLDFTTSDHPFGNLQGKETFNKLKDYVDRHPSLTIFGISLEGIVATDASFPRESVLSIAKSYRESKGFYLLNVDHPDLLDNWEYAAQAKEQPIVVWSKASYRVLGMALTSSSKELVDYVLQNGPALASKVSADLNISVPNASTRLKKLVNEGYIWRTEVVAESGGIEYVYQAIK</sequence>
<gene>
    <name evidence="1" type="ORF">GALL_464350</name>
</gene>
<organism evidence="1">
    <name type="scientific">mine drainage metagenome</name>
    <dbReference type="NCBI Taxonomy" id="410659"/>
    <lineage>
        <taxon>unclassified sequences</taxon>
        <taxon>metagenomes</taxon>
        <taxon>ecological metagenomes</taxon>
    </lineage>
</organism>
<dbReference type="SUPFAM" id="SSF46785">
    <property type="entry name" value="Winged helix' DNA-binding domain"/>
    <property type="match status" value="1"/>
</dbReference>
<comment type="caution">
    <text evidence="1">The sequence shown here is derived from an EMBL/GenBank/DDBJ whole genome shotgun (WGS) entry which is preliminary data.</text>
</comment>
<reference evidence="1" key="1">
    <citation type="submission" date="2016-10" db="EMBL/GenBank/DDBJ databases">
        <title>Sequence of Gallionella enrichment culture.</title>
        <authorList>
            <person name="Poehlein A."/>
            <person name="Muehling M."/>
            <person name="Daniel R."/>
        </authorList>
    </citation>
    <scope>NUCLEOTIDE SEQUENCE</scope>
</reference>
<evidence type="ECO:0000313" key="1">
    <source>
        <dbReference type="EMBL" id="OIQ71945.1"/>
    </source>
</evidence>
<evidence type="ECO:0008006" key="2">
    <source>
        <dbReference type="Google" id="ProtNLM"/>
    </source>
</evidence>
<name>A0A1J5PK74_9ZZZZ</name>
<dbReference type="EMBL" id="MLJW01003490">
    <property type="protein sequence ID" value="OIQ71945.1"/>
    <property type="molecule type" value="Genomic_DNA"/>
</dbReference>